<sequence length="163" mass="19735">NCPVCNFHDTRVLDSRVAADGLSIRRRRSCLKCKYRFSTYEQVELLDFTIIKRDGRREPYDRKKLEEGVRNSLVKRSYTEEDFHKLINAIERDIQKTKKRELPSVVVGELVMRHLEKFDKVGYIRFASVYRQFEDVRRFQREINKFLIHSPIKRRKKIKRRSV</sequence>
<dbReference type="GO" id="GO:0045892">
    <property type="term" value="P:negative regulation of DNA-templated transcription"/>
    <property type="evidence" value="ECO:0007669"/>
    <property type="project" value="InterPro"/>
</dbReference>
<gene>
    <name evidence="9" type="ORF">A3I42_01745</name>
</gene>
<dbReference type="PANTHER" id="PTHR30455:SF2">
    <property type="entry name" value="TRANSCRIPTIONAL REPRESSOR NRDR"/>
    <property type="match status" value="1"/>
</dbReference>
<keyword evidence="1" id="KW-0678">Repressor</keyword>
<evidence type="ECO:0000313" key="9">
    <source>
        <dbReference type="EMBL" id="OGL87701.1"/>
    </source>
</evidence>
<feature type="domain" description="ATP-cone" evidence="8">
    <location>
        <begin position="48"/>
        <end position="138"/>
    </location>
</feature>
<dbReference type="GO" id="GO:0005524">
    <property type="term" value="F:ATP binding"/>
    <property type="evidence" value="ECO:0007669"/>
    <property type="project" value="UniProtKB-UniRule"/>
</dbReference>
<name>A0A1F7VB60_9BACT</name>
<feature type="non-terminal residue" evidence="9">
    <location>
        <position position="1"/>
    </location>
</feature>
<dbReference type="EMBL" id="MGER01000063">
    <property type="protein sequence ID" value="OGL87701.1"/>
    <property type="molecule type" value="Genomic_DNA"/>
</dbReference>
<dbReference type="Pfam" id="PF22811">
    <property type="entry name" value="Zn_ribbon_NrdR"/>
    <property type="match status" value="1"/>
</dbReference>
<keyword evidence="2 7" id="KW-0547">Nucleotide-binding</keyword>
<keyword evidence="6" id="KW-0804">Transcription</keyword>
<dbReference type="Pfam" id="PF03477">
    <property type="entry name" value="ATP-cone"/>
    <property type="match status" value="1"/>
</dbReference>
<evidence type="ECO:0000256" key="7">
    <source>
        <dbReference type="PROSITE-ProRule" id="PRU00492"/>
    </source>
</evidence>
<evidence type="ECO:0000256" key="4">
    <source>
        <dbReference type="ARBA" id="ARBA00023015"/>
    </source>
</evidence>
<dbReference type="GO" id="GO:0003677">
    <property type="term" value="F:DNA binding"/>
    <property type="evidence" value="ECO:0007669"/>
    <property type="project" value="UniProtKB-KW"/>
</dbReference>
<evidence type="ECO:0000256" key="3">
    <source>
        <dbReference type="ARBA" id="ARBA00022840"/>
    </source>
</evidence>
<keyword evidence="4" id="KW-0805">Transcription regulation</keyword>
<comment type="caution">
    <text evidence="9">The sequence shown here is derived from an EMBL/GenBank/DDBJ whole genome shotgun (WGS) entry which is preliminary data.</text>
</comment>
<evidence type="ECO:0000313" key="10">
    <source>
        <dbReference type="Proteomes" id="UP000178264"/>
    </source>
</evidence>
<keyword evidence="5" id="KW-0238">DNA-binding</keyword>
<dbReference type="PANTHER" id="PTHR30455">
    <property type="entry name" value="TRANSCRIPTIONAL REPRESSOR NRDR"/>
    <property type="match status" value="1"/>
</dbReference>
<keyword evidence="3 7" id="KW-0067">ATP-binding</keyword>
<dbReference type="AlphaFoldDB" id="A0A1F7VB60"/>
<protein>
    <submittedName>
        <fullName evidence="9">Transcriptional regulator NrdR</fullName>
    </submittedName>
</protein>
<dbReference type="InterPro" id="IPR003796">
    <property type="entry name" value="RNR_NrdR-like"/>
</dbReference>
<accession>A0A1F7VB60</accession>
<evidence type="ECO:0000259" key="8">
    <source>
        <dbReference type="PROSITE" id="PS51161"/>
    </source>
</evidence>
<dbReference type="NCBIfam" id="TIGR00244">
    <property type="entry name" value="transcriptional regulator NrdR"/>
    <property type="match status" value="1"/>
</dbReference>
<evidence type="ECO:0000256" key="2">
    <source>
        <dbReference type="ARBA" id="ARBA00022741"/>
    </source>
</evidence>
<evidence type="ECO:0000256" key="5">
    <source>
        <dbReference type="ARBA" id="ARBA00023125"/>
    </source>
</evidence>
<dbReference type="PROSITE" id="PS51161">
    <property type="entry name" value="ATP_CONE"/>
    <property type="match status" value="1"/>
</dbReference>
<reference evidence="9 10" key="1">
    <citation type="journal article" date="2016" name="Nat. Commun.">
        <title>Thousands of microbial genomes shed light on interconnected biogeochemical processes in an aquifer system.</title>
        <authorList>
            <person name="Anantharaman K."/>
            <person name="Brown C.T."/>
            <person name="Hug L.A."/>
            <person name="Sharon I."/>
            <person name="Castelle C.J."/>
            <person name="Probst A.J."/>
            <person name="Thomas B.C."/>
            <person name="Singh A."/>
            <person name="Wilkins M.J."/>
            <person name="Karaoz U."/>
            <person name="Brodie E.L."/>
            <person name="Williams K.H."/>
            <person name="Hubbard S.S."/>
            <person name="Banfield J.F."/>
        </authorList>
    </citation>
    <scope>NUCLEOTIDE SEQUENCE [LARGE SCALE GENOMIC DNA]</scope>
</reference>
<evidence type="ECO:0000256" key="1">
    <source>
        <dbReference type="ARBA" id="ARBA00022491"/>
    </source>
</evidence>
<evidence type="ECO:0000256" key="6">
    <source>
        <dbReference type="ARBA" id="ARBA00023163"/>
    </source>
</evidence>
<proteinExistence type="inferred from homology"/>
<organism evidence="9 10">
    <name type="scientific">Candidatus Uhrbacteria bacterium RIFCSPLOWO2_02_FULL_49_11</name>
    <dbReference type="NCBI Taxonomy" id="1802409"/>
    <lineage>
        <taxon>Bacteria</taxon>
        <taxon>Candidatus Uhriibacteriota</taxon>
    </lineage>
</organism>
<dbReference type="Proteomes" id="UP000178264">
    <property type="component" value="Unassembled WGS sequence"/>
</dbReference>
<dbReference type="GO" id="GO:0008270">
    <property type="term" value="F:zinc ion binding"/>
    <property type="evidence" value="ECO:0007669"/>
    <property type="project" value="InterPro"/>
</dbReference>
<dbReference type="InterPro" id="IPR055173">
    <property type="entry name" value="NrdR-like_N"/>
</dbReference>
<dbReference type="InterPro" id="IPR005144">
    <property type="entry name" value="ATP-cone_dom"/>
</dbReference>
<dbReference type="HAMAP" id="MF_00440">
    <property type="entry name" value="NrdR"/>
    <property type="match status" value="1"/>
</dbReference>